<proteinExistence type="predicted"/>
<accession>A0ABR4G6G2</accession>
<protein>
    <submittedName>
        <fullName evidence="2">Uncharacterized protein</fullName>
    </submittedName>
</protein>
<feature type="compositionally biased region" description="Basic and acidic residues" evidence="1">
    <location>
        <begin position="12"/>
        <end position="27"/>
    </location>
</feature>
<feature type="region of interest" description="Disordered" evidence="1">
    <location>
        <begin position="1"/>
        <end position="43"/>
    </location>
</feature>
<comment type="caution">
    <text evidence="2">The sequence shown here is derived from an EMBL/GenBank/DDBJ whole genome shotgun (WGS) entry which is preliminary data.</text>
</comment>
<name>A0ABR4G6G2_9EURO</name>
<feature type="compositionally biased region" description="Basic residues" evidence="1">
    <location>
        <begin position="1"/>
        <end position="11"/>
    </location>
</feature>
<evidence type="ECO:0000313" key="2">
    <source>
        <dbReference type="EMBL" id="KAL2794599.1"/>
    </source>
</evidence>
<evidence type="ECO:0000313" key="3">
    <source>
        <dbReference type="Proteomes" id="UP001610563"/>
    </source>
</evidence>
<feature type="region of interest" description="Disordered" evidence="1">
    <location>
        <begin position="57"/>
        <end position="77"/>
    </location>
</feature>
<reference evidence="2 3" key="1">
    <citation type="submission" date="2024-07" db="EMBL/GenBank/DDBJ databases">
        <title>Section-level genome sequencing and comparative genomics of Aspergillus sections Usti and Cavernicolus.</title>
        <authorList>
            <consortium name="Lawrence Berkeley National Laboratory"/>
            <person name="Nybo J.L."/>
            <person name="Vesth T.C."/>
            <person name="Theobald S."/>
            <person name="Frisvad J.C."/>
            <person name="Larsen T.O."/>
            <person name="Kjaerboelling I."/>
            <person name="Rothschild-Mancinelli K."/>
            <person name="Lyhne E.K."/>
            <person name="Kogle M.E."/>
            <person name="Barry K."/>
            <person name="Clum A."/>
            <person name="Na H."/>
            <person name="Ledsgaard L."/>
            <person name="Lin J."/>
            <person name="Lipzen A."/>
            <person name="Kuo A."/>
            <person name="Riley R."/>
            <person name="Mondo S."/>
            <person name="Labutti K."/>
            <person name="Haridas S."/>
            <person name="Pangalinan J."/>
            <person name="Salamov A.A."/>
            <person name="Simmons B.A."/>
            <person name="Magnuson J.K."/>
            <person name="Chen J."/>
            <person name="Drula E."/>
            <person name="Henrissat B."/>
            <person name="Wiebenga A."/>
            <person name="Lubbers R.J."/>
            <person name="Gomes A.C."/>
            <person name="Makela M.R."/>
            <person name="Stajich J."/>
            <person name="Grigoriev I.V."/>
            <person name="Mortensen U.H."/>
            <person name="De Vries R.P."/>
            <person name="Baker S.E."/>
            <person name="Andersen M.R."/>
        </authorList>
    </citation>
    <scope>NUCLEOTIDE SEQUENCE [LARGE SCALE GENOMIC DNA]</scope>
    <source>
        <strain evidence="2 3">CBS 209.92</strain>
    </source>
</reference>
<sequence length="77" mass="8592">MRLLRKGGCARHRAESRPADRDRDTHTHTHPAMALSRACPTPFQMSHTPAVRIRRGACADRRAKPRRTATIGGSGHR</sequence>
<keyword evidence="3" id="KW-1185">Reference proteome</keyword>
<dbReference type="EMBL" id="JBFTWV010000043">
    <property type="protein sequence ID" value="KAL2794599.1"/>
    <property type="molecule type" value="Genomic_DNA"/>
</dbReference>
<evidence type="ECO:0000256" key="1">
    <source>
        <dbReference type="SAM" id="MobiDB-lite"/>
    </source>
</evidence>
<organism evidence="2 3">
    <name type="scientific">Aspergillus keveii</name>
    <dbReference type="NCBI Taxonomy" id="714993"/>
    <lineage>
        <taxon>Eukaryota</taxon>
        <taxon>Fungi</taxon>
        <taxon>Dikarya</taxon>
        <taxon>Ascomycota</taxon>
        <taxon>Pezizomycotina</taxon>
        <taxon>Eurotiomycetes</taxon>
        <taxon>Eurotiomycetidae</taxon>
        <taxon>Eurotiales</taxon>
        <taxon>Aspergillaceae</taxon>
        <taxon>Aspergillus</taxon>
        <taxon>Aspergillus subgen. Nidulantes</taxon>
    </lineage>
</organism>
<gene>
    <name evidence="2" type="ORF">BJX66DRAFT_193349</name>
</gene>
<dbReference type="Proteomes" id="UP001610563">
    <property type="component" value="Unassembled WGS sequence"/>
</dbReference>